<accession>A0A2T0LSK0</accession>
<dbReference type="EMBL" id="PVNH01000007">
    <property type="protein sequence ID" value="PRX46650.1"/>
    <property type="molecule type" value="Genomic_DNA"/>
</dbReference>
<dbReference type="SUPFAM" id="SSF46689">
    <property type="entry name" value="Homeodomain-like"/>
    <property type="match status" value="1"/>
</dbReference>
<protein>
    <submittedName>
        <fullName evidence="7">TetR family transcriptional regulator</fullName>
    </submittedName>
</protein>
<evidence type="ECO:0000256" key="4">
    <source>
        <dbReference type="PROSITE-ProRule" id="PRU00335"/>
    </source>
</evidence>
<feature type="region of interest" description="Disordered" evidence="5">
    <location>
        <begin position="183"/>
        <end position="209"/>
    </location>
</feature>
<keyword evidence="3" id="KW-0804">Transcription</keyword>
<keyword evidence="8" id="KW-1185">Reference proteome</keyword>
<reference evidence="7 8" key="1">
    <citation type="submission" date="2018-03" db="EMBL/GenBank/DDBJ databases">
        <title>Genomic Encyclopedia of Type Strains, Phase III (KMG-III): the genomes of soil and plant-associated and newly described type strains.</title>
        <authorList>
            <person name="Whitman W."/>
        </authorList>
    </citation>
    <scope>NUCLEOTIDE SEQUENCE [LARGE SCALE GENOMIC DNA]</scope>
    <source>
        <strain evidence="7 8">CGMCC 4.7125</strain>
    </source>
</reference>
<dbReference type="PANTHER" id="PTHR30055:SF234">
    <property type="entry name" value="HTH-TYPE TRANSCRIPTIONAL REGULATOR BETI"/>
    <property type="match status" value="1"/>
</dbReference>
<gene>
    <name evidence="7" type="ORF">B0I33_107227</name>
</gene>
<dbReference type="RefSeq" id="WP_106180040.1">
    <property type="nucleotide sequence ID" value="NZ_PVNH01000007.1"/>
</dbReference>
<feature type="DNA-binding region" description="H-T-H motif" evidence="4">
    <location>
        <begin position="31"/>
        <end position="50"/>
    </location>
</feature>
<organism evidence="7 8">
    <name type="scientific">Prauserella shujinwangii</name>
    <dbReference type="NCBI Taxonomy" id="1453103"/>
    <lineage>
        <taxon>Bacteria</taxon>
        <taxon>Bacillati</taxon>
        <taxon>Actinomycetota</taxon>
        <taxon>Actinomycetes</taxon>
        <taxon>Pseudonocardiales</taxon>
        <taxon>Pseudonocardiaceae</taxon>
        <taxon>Prauserella</taxon>
    </lineage>
</organism>
<evidence type="ECO:0000256" key="5">
    <source>
        <dbReference type="SAM" id="MobiDB-lite"/>
    </source>
</evidence>
<dbReference type="AlphaFoldDB" id="A0A2T0LSK0"/>
<feature type="compositionally biased region" description="Pro residues" evidence="5">
    <location>
        <begin position="198"/>
        <end position="209"/>
    </location>
</feature>
<dbReference type="OrthoDB" id="3210235at2"/>
<dbReference type="PRINTS" id="PR00455">
    <property type="entry name" value="HTHTETR"/>
</dbReference>
<evidence type="ECO:0000256" key="2">
    <source>
        <dbReference type="ARBA" id="ARBA00023125"/>
    </source>
</evidence>
<dbReference type="Pfam" id="PF17920">
    <property type="entry name" value="TetR_C_16"/>
    <property type="match status" value="1"/>
</dbReference>
<dbReference type="InterPro" id="IPR036271">
    <property type="entry name" value="Tet_transcr_reg_TetR-rel_C_sf"/>
</dbReference>
<evidence type="ECO:0000313" key="7">
    <source>
        <dbReference type="EMBL" id="PRX46650.1"/>
    </source>
</evidence>
<evidence type="ECO:0000259" key="6">
    <source>
        <dbReference type="PROSITE" id="PS50977"/>
    </source>
</evidence>
<dbReference type="PROSITE" id="PS50977">
    <property type="entry name" value="HTH_TETR_2"/>
    <property type="match status" value="1"/>
</dbReference>
<proteinExistence type="predicted"/>
<keyword evidence="2 4" id="KW-0238">DNA-binding</keyword>
<comment type="caution">
    <text evidence="7">The sequence shown here is derived from an EMBL/GenBank/DDBJ whole genome shotgun (WGS) entry which is preliminary data.</text>
</comment>
<dbReference type="InterPro" id="IPR001647">
    <property type="entry name" value="HTH_TetR"/>
</dbReference>
<name>A0A2T0LSK0_9PSEU</name>
<dbReference type="Gene3D" id="1.10.357.10">
    <property type="entry name" value="Tetracycline Repressor, domain 2"/>
    <property type="match status" value="1"/>
</dbReference>
<dbReference type="GO" id="GO:0003700">
    <property type="term" value="F:DNA-binding transcription factor activity"/>
    <property type="evidence" value="ECO:0007669"/>
    <property type="project" value="TreeGrafter"/>
</dbReference>
<feature type="compositionally biased region" description="Low complexity" evidence="5">
    <location>
        <begin position="183"/>
        <end position="197"/>
    </location>
</feature>
<dbReference type="PANTHER" id="PTHR30055">
    <property type="entry name" value="HTH-TYPE TRANSCRIPTIONAL REGULATOR RUTR"/>
    <property type="match status" value="1"/>
</dbReference>
<sequence length="209" mass="22468">MARQRSGAATREAIRAAAARLFRDHGFAGTSVRDIAARADIDPALVIRHFGSKELLFLETVRLTIDDEPLLDVPLDSLGRRFIEVLLDSGEDIRGVYLALLRGSGNPQIADRLSASHETAFVEPLRRRLPGADADVRARLAGALVGGLLYALWVVGDEHLIAVGRDELVSRYGALLQQLLTPVPTGTTGTPGATAPTSPRPTAAPRPRR</sequence>
<evidence type="ECO:0000313" key="8">
    <source>
        <dbReference type="Proteomes" id="UP000238362"/>
    </source>
</evidence>
<feature type="domain" description="HTH tetR-type" evidence="6">
    <location>
        <begin position="8"/>
        <end position="68"/>
    </location>
</feature>
<dbReference type="InterPro" id="IPR050109">
    <property type="entry name" value="HTH-type_TetR-like_transc_reg"/>
</dbReference>
<dbReference type="SUPFAM" id="SSF48498">
    <property type="entry name" value="Tetracyclin repressor-like, C-terminal domain"/>
    <property type="match status" value="1"/>
</dbReference>
<evidence type="ECO:0000256" key="1">
    <source>
        <dbReference type="ARBA" id="ARBA00023015"/>
    </source>
</evidence>
<dbReference type="Pfam" id="PF00440">
    <property type="entry name" value="TetR_N"/>
    <property type="match status" value="1"/>
</dbReference>
<dbReference type="GO" id="GO:0000976">
    <property type="term" value="F:transcription cis-regulatory region binding"/>
    <property type="evidence" value="ECO:0007669"/>
    <property type="project" value="TreeGrafter"/>
</dbReference>
<dbReference type="Proteomes" id="UP000238362">
    <property type="component" value="Unassembled WGS sequence"/>
</dbReference>
<dbReference type="InterPro" id="IPR009057">
    <property type="entry name" value="Homeodomain-like_sf"/>
</dbReference>
<keyword evidence="1" id="KW-0805">Transcription regulation</keyword>
<dbReference type="InterPro" id="IPR041678">
    <property type="entry name" value="TetR_C_16"/>
</dbReference>
<evidence type="ECO:0000256" key="3">
    <source>
        <dbReference type="ARBA" id="ARBA00023163"/>
    </source>
</evidence>